<dbReference type="InterPro" id="IPR001845">
    <property type="entry name" value="HTH_ArsR_DNA-bd_dom"/>
</dbReference>
<evidence type="ECO:0000259" key="4">
    <source>
        <dbReference type="PROSITE" id="PS50987"/>
    </source>
</evidence>
<dbReference type="Gene3D" id="1.10.10.10">
    <property type="entry name" value="Winged helix-like DNA-binding domain superfamily/Winged helix DNA-binding domain"/>
    <property type="match status" value="1"/>
</dbReference>
<keyword evidence="3" id="KW-0804">Transcription</keyword>
<keyword evidence="2" id="KW-0238">DNA-binding</keyword>
<dbReference type="EMBL" id="CP002045">
    <property type="protein sequence ID" value="ADH93360.1"/>
    <property type="molecule type" value="Genomic_DNA"/>
</dbReference>
<protein>
    <submittedName>
        <fullName evidence="5">Transcriptional regulator, ArsR family</fullName>
    </submittedName>
</protein>
<evidence type="ECO:0000256" key="1">
    <source>
        <dbReference type="ARBA" id="ARBA00023015"/>
    </source>
</evidence>
<keyword evidence="6" id="KW-1185">Reference proteome</keyword>
<dbReference type="GO" id="GO:0003677">
    <property type="term" value="F:DNA binding"/>
    <property type="evidence" value="ECO:0007669"/>
    <property type="project" value="UniProtKB-KW"/>
</dbReference>
<dbReference type="PANTHER" id="PTHR43132">
    <property type="entry name" value="ARSENICAL RESISTANCE OPERON REPRESSOR ARSR-RELATED"/>
    <property type="match status" value="1"/>
</dbReference>
<dbReference type="PANTHER" id="PTHR43132:SF2">
    <property type="entry name" value="ARSENICAL RESISTANCE OPERON REPRESSOR ARSR-RELATED"/>
    <property type="match status" value="1"/>
</dbReference>
<reference evidence="5 6" key="1">
    <citation type="journal article" date="2010" name="Stand. Genomic Sci.">
        <title>Complete genome sequence of Arcanobacterium haemolyticum type strain (11018).</title>
        <authorList>
            <person name="Yasawong M."/>
            <person name="Teshima H."/>
            <person name="Lapidus A."/>
            <person name="Nolan M."/>
            <person name="Lucas S."/>
            <person name="Glavina Del Rio T."/>
            <person name="Tice H."/>
            <person name="Cheng J."/>
            <person name="Bruce D."/>
            <person name="Detter C."/>
            <person name="Tapia R."/>
            <person name="Han C."/>
            <person name="Goodwin L."/>
            <person name="Pitluck S."/>
            <person name="Liolios K."/>
            <person name="Ivanova N."/>
            <person name="Mavromatis K."/>
            <person name="Mikhailova N."/>
            <person name="Pati A."/>
            <person name="Chen A."/>
            <person name="Palaniappan K."/>
            <person name="Land M."/>
            <person name="Hauser L."/>
            <person name="Chang Y."/>
            <person name="Jeffries C."/>
            <person name="Rohde M."/>
            <person name="Sikorski J."/>
            <person name="Pukall R."/>
            <person name="Goker M."/>
            <person name="Woyke T."/>
            <person name="Bristow J."/>
            <person name="Eisen J."/>
            <person name="Markowitz V."/>
            <person name="Hugenholtz P."/>
            <person name="Kyrpides N."/>
            <person name="Klenk H."/>
        </authorList>
    </citation>
    <scope>NUCLEOTIDE SEQUENCE [LARGE SCALE GENOMIC DNA]</scope>
    <source>
        <strain evidence="6">ATCC 9345 / DSM 20595 / CCUG 17215 / LMG 16163 / NBRC 15585 / NCTC 8452 / 11018</strain>
    </source>
</reference>
<dbReference type="InterPro" id="IPR036390">
    <property type="entry name" value="WH_DNA-bd_sf"/>
</dbReference>
<dbReference type="STRING" id="644284.Arch_1675"/>
<dbReference type="CDD" id="cd00090">
    <property type="entry name" value="HTH_ARSR"/>
    <property type="match status" value="1"/>
</dbReference>
<dbReference type="PROSITE" id="PS50987">
    <property type="entry name" value="HTH_ARSR_2"/>
    <property type="match status" value="1"/>
</dbReference>
<accession>D7BL30</accession>
<dbReference type="InterPro" id="IPR036388">
    <property type="entry name" value="WH-like_DNA-bd_sf"/>
</dbReference>
<sequence>MPSHTYIEKAQLLGAVADPIRLQILTQLTRYETLCVCKIETEPQIPSNLLSYHLRILREAGVVVGERRGKWIDYSLAPGALERLHATLPSATALKGTPCRCS</sequence>
<evidence type="ECO:0000256" key="3">
    <source>
        <dbReference type="ARBA" id="ARBA00023163"/>
    </source>
</evidence>
<evidence type="ECO:0000313" key="5">
    <source>
        <dbReference type="EMBL" id="ADH93360.1"/>
    </source>
</evidence>
<gene>
    <name evidence="5" type="ordered locus">Arch_1675</name>
</gene>
<dbReference type="eggNOG" id="COG0640">
    <property type="taxonomic scope" value="Bacteria"/>
</dbReference>
<evidence type="ECO:0000313" key="6">
    <source>
        <dbReference type="Proteomes" id="UP000000376"/>
    </source>
</evidence>
<dbReference type="Proteomes" id="UP000000376">
    <property type="component" value="Chromosome"/>
</dbReference>
<dbReference type="AlphaFoldDB" id="D7BL30"/>
<feature type="domain" description="HTH arsR-type" evidence="4">
    <location>
        <begin position="1"/>
        <end position="96"/>
    </location>
</feature>
<proteinExistence type="predicted"/>
<dbReference type="GO" id="GO:0003700">
    <property type="term" value="F:DNA-binding transcription factor activity"/>
    <property type="evidence" value="ECO:0007669"/>
    <property type="project" value="InterPro"/>
</dbReference>
<dbReference type="Pfam" id="PF01022">
    <property type="entry name" value="HTH_5"/>
    <property type="match status" value="1"/>
</dbReference>
<dbReference type="InterPro" id="IPR011991">
    <property type="entry name" value="ArsR-like_HTH"/>
</dbReference>
<dbReference type="SMART" id="SM00418">
    <property type="entry name" value="HTH_ARSR"/>
    <property type="match status" value="1"/>
</dbReference>
<keyword evidence="1" id="KW-0805">Transcription regulation</keyword>
<dbReference type="KEGG" id="ahe:Arch_1675"/>
<dbReference type="PRINTS" id="PR00778">
    <property type="entry name" value="HTHARSR"/>
</dbReference>
<evidence type="ECO:0000256" key="2">
    <source>
        <dbReference type="ARBA" id="ARBA00023125"/>
    </source>
</evidence>
<organism evidence="5 6">
    <name type="scientific">Arcanobacterium haemolyticum (strain ATCC 9345 / DSM 20595 / CCM 5947 / CCUG 17215 / LMG 16163 / NBRC 15585 / NCTC 8452 / 11018)</name>
    <dbReference type="NCBI Taxonomy" id="644284"/>
    <lineage>
        <taxon>Bacteria</taxon>
        <taxon>Bacillati</taxon>
        <taxon>Actinomycetota</taxon>
        <taxon>Actinomycetes</taxon>
        <taxon>Actinomycetales</taxon>
        <taxon>Actinomycetaceae</taxon>
        <taxon>Arcanobacterium</taxon>
    </lineage>
</organism>
<dbReference type="InterPro" id="IPR051011">
    <property type="entry name" value="Metal_resp_trans_reg"/>
</dbReference>
<dbReference type="HOGENOM" id="CLU_097806_3_2_11"/>
<dbReference type="NCBIfam" id="NF033788">
    <property type="entry name" value="HTH_metalloreg"/>
    <property type="match status" value="1"/>
</dbReference>
<name>D7BL30_ARCHD</name>
<dbReference type="SUPFAM" id="SSF46785">
    <property type="entry name" value="Winged helix' DNA-binding domain"/>
    <property type="match status" value="1"/>
</dbReference>